<keyword evidence="2" id="KW-1185">Reference proteome</keyword>
<evidence type="ECO:0000313" key="2">
    <source>
        <dbReference type="Proteomes" id="UP000241462"/>
    </source>
</evidence>
<accession>A0A2T3A1T8</accession>
<evidence type="ECO:0000313" key="1">
    <source>
        <dbReference type="EMBL" id="PSR81304.1"/>
    </source>
</evidence>
<dbReference type="Proteomes" id="UP000241462">
    <property type="component" value="Unassembled WGS sequence"/>
</dbReference>
<gene>
    <name evidence="1" type="ORF">BD289DRAFT_43642</name>
</gene>
<reference evidence="1 2" key="1">
    <citation type="journal article" date="2018" name="Mycol. Prog.">
        <title>Coniella lustricola, a new species from submerged detritus.</title>
        <authorList>
            <person name="Raudabaugh D.B."/>
            <person name="Iturriaga T."/>
            <person name="Carver A."/>
            <person name="Mondo S."/>
            <person name="Pangilinan J."/>
            <person name="Lipzen A."/>
            <person name="He G."/>
            <person name="Amirebrahimi M."/>
            <person name="Grigoriev I.V."/>
            <person name="Miller A.N."/>
        </authorList>
    </citation>
    <scope>NUCLEOTIDE SEQUENCE [LARGE SCALE GENOMIC DNA]</scope>
    <source>
        <strain evidence="1 2">B22-T-1</strain>
    </source>
</reference>
<name>A0A2T3A1T8_9PEZI</name>
<sequence>MMDSTALGRASFAFRRSRPAPWRRGQGPGADDGLCVPSSWAMTARYIVPAPFFPLGPWPLLAVWKAVRNSPQRDGMLSTKQWFTKQQPTCAVLRIMQRCMVLLQYVTWMDLASYVRTPWHACTDLGPAASGSASLLECFQWEAPFVSFAHPLTHTQGQDINGQLDK</sequence>
<organism evidence="1 2">
    <name type="scientific">Coniella lustricola</name>
    <dbReference type="NCBI Taxonomy" id="2025994"/>
    <lineage>
        <taxon>Eukaryota</taxon>
        <taxon>Fungi</taxon>
        <taxon>Dikarya</taxon>
        <taxon>Ascomycota</taxon>
        <taxon>Pezizomycotina</taxon>
        <taxon>Sordariomycetes</taxon>
        <taxon>Sordariomycetidae</taxon>
        <taxon>Diaporthales</taxon>
        <taxon>Schizoparmaceae</taxon>
        <taxon>Coniella</taxon>
    </lineage>
</organism>
<protein>
    <submittedName>
        <fullName evidence="1">Uncharacterized protein</fullName>
    </submittedName>
</protein>
<dbReference type="InParanoid" id="A0A2T3A1T8"/>
<dbReference type="EMBL" id="KZ678506">
    <property type="protein sequence ID" value="PSR81304.1"/>
    <property type="molecule type" value="Genomic_DNA"/>
</dbReference>
<proteinExistence type="predicted"/>
<dbReference type="AlphaFoldDB" id="A0A2T3A1T8"/>